<dbReference type="InterPro" id="IPR036188">
    <property type="entry name" value="FAD/NAD-bd_sf"/>
</dbReference>
<organism evidence="3 4">
    <name type="scientific">Marinomonas fungiae</name>
    <dbReference type="NCBI Taxonomy" id="1137284"/>
    <lineage>
        <taxon>Bacteria</taxon>
        <taxon>Pseudomonadati</taxon>
        <taxon>Pseudomonadota</taxon>
        <taxon>Gammaproteobacteria</taxon>
        <taxon>Oceanospirillales</taxon>
        <taxon>Oceanospirillaceae</taxon>
        <taxon>Marinomonas</taxon>
    </lineage>
</organism>
<dbReference type="EMBL" id="CYHG01000011">
    <property type="protein sequence ID" value="CUB05537.1"/>
    <property type="molecule type" value="Genomic_DNA"/>
</dbReference>
<dbReference type="InterPro" id="IPR006076">
    <property type="entry name" value="FAD-dep_OxRdtase"/>
</dbReference>
<gene>
    <name evidence="3" type="ORF">Ga0061065_111106</name>
</gene>
<feature type="domain" description="FAD dependent oxidoreductase" evidence="2">
    <location>
        <begin position="3"/>
        <end position="389"/>
    </location>
</feature>
<protein>
    <submittedName>
        <fullName evidence="3">Glycine/D-amino acid oxidase (Deaminating)</fullName>
    </submittedName>
</protein>
<evidence type="ECO:0000256" key="1">
    <source>
        <dbReference type="ARBA" id="ARBA00023002"/>
    </source>
</evidence>
<evidence type="ECO:0000313" key="3">
    <source>
        <dbReference type="EMBL" id="CUB05537.1"/>
    </source>
</evidence>
<dbReference type="Proteomes" id="UP000182769">
    <property type="component" value="Unassembled WGS sequence"/>
</dbReference>
<dbReference type="GO" id="GO:0016491">
    <property type="term" value="F:oxidoreductase activity"/>
    <property type="evidence" value="ECO:0007669"/>
    <property type="project" value="UniProtKB-KW"/>
</dbReference>
<reference evidence="4" key="1">
    <citation type="submission" date="2015-08" db="EMBL/GenBank/DDBJ databases">
        <authorList>
            <person name="Varghese N."/>
        </authorList>
    </citation>
    <scope>NUCLEOTIDE SEQUENCE [LARGE SCALE GENOMIC DNA]</scope>
    <source>
        <strain evidence="4">JCM 18476</strain>
    </source>
</reference>
<evidence type="ECO:0000313" key="4">
    <source>
        <dbReference type="Proteomes" id="UP000182769"/>
    </source>
</evidence>
<dbReference type="SUPFAM" id="SSF51905">
    <property type="entry name" value="FAD/NAD(P)-binding domain"/>
    <property type="match status" value="1"/>
</dbReference>
<keyword evidence="1" id="KW-0560">Oxidoreductase</keyword>
<evidence type="ECO:0000259" key="2">
    <source>
        <dbReference type="Pfam" id="PF01266"/>
    </source>
</evidence>
<name>A0A0K6IQE7_9GAMM</name>
<dbReference type="Gene3D" id="3.30.9.10">
    <property type="entry name" value="D-Amino Acid Oxidase, subunit A, domain 2"/>
    <property type="match status" value="1"/>
</dbReference>
<dbReference type="Pfam" id="PF01266">
    <property type="entry name" value="DAO"/>
    <property type="match status" value="1"/>
</dbReference>
<dbReference type="Gene3D" id="3.50.50.60">
    <property type="entry name" value="FAD/NAD(P)-binding domain"/>
    <property type="match status" value="2"/>
</dbReference>
<dbReference type="STRING" id="1137284.GCA_001418205_03046"/>
<dbReference type="AlphaFoldDB" id="A0A0K6IQE7"/>
<dbReference type="RefSeq" id="WP_055464086.1">
    <property type="nucleotide sequence ID" value="NZ_CYHG01000011.1"/>
</dbReference>
<dbReference type="PANTHER" id="PTHR13847">
    <property type="entry name" value="SARCOSINE DEHYDROGENASE-RELATED"/>
    <property type="match status" value="1"/>
</dbReference>
<proteinExistence type="predicted"/>
<keyword evidence="4" id="KW-1185">Reference proteome</keyword>
<sequence>MADFMVLGAGMVGVSSALALQEQGHSVVLVDRTTPGLETSFGNAGIIQTEAVEPYALPQDLSTLWCYAVGRSNDVVWKTLPALKMAPALWRYFRNSSTAKHHAISNTYAKLAARATADHAPLIEASDSELLIARQGLSMLYRDEQRFNQESLRAERLEREYGVTSRIVDGVTYQAEEPALKQAPVGAIHWLQSWSCRDPGGLTQAYAELFVKRGGSLVFGDAHSLAETQTGWQVTTDSGIASAEQVVIALGPWSPELLKGFGYHIPMVYKRGYHGHYKETTRLNRPFLDVANGVLAAPMSRGIRVTTGAALVDLDDVSNPQQLERGVKALRTLLTMGDRVRESQWFGTRPCMPDMLPVVGQAPKHARMWFHFGHGHQGFTQGPTTAQILLSEIAGEHSDVWQPLRPQGRF</sequence>
<dbReference type="PANTHER" id="PTHR13847:SF289">
    <property type="entry name" value="GLYCINE OXIDASE"/>
    <property type="match status" value="1"/>
</dbReference>
<dbReference type="GO" id="GO:0005737">
    <property type="term" value="C:cytoplasm"/>
    <property type="evidence" value="ECO:0007669"/>
    <property type="project" value="TreeGrafter"/>
</dbReference>
<dbReference type="OrthoDB" id="9805337at2"/>
<accession>A0A0K6IQE7</accession>